<dbReference type="EMBL" id="CP099583">
    <property type="protein sequence ID" value="USS43752.1"/>
    <property type="molecule type" value="Genomic_DNA"/>
</dbReference>
<dbReference type="Proteomes" id="UP001056386">
    <property type="component" value="Chromosome 2"/>
</dbReference>
<organism evidence="1 2">
    <name type="scientific">Burkholderia glumae</name>
    <name type="common">Pseudomonas glumae</name>
    <dbReference type="NCBI Taxonomy" id="337"/>
    <lineage>
        <taxon>Bacteria</taxon>
        <taxon>Pseudomonadati</taxon>
        <taxon>Pseudomonadota</taxon>
        <taxon>Betaproteobacteria</taxon>
        <taxon>Burkholderiales</taxon>
        <taxon>Burkholderiaceae</taxon>
        <taxon>Burkholderia</taxon>
    </lineage>
</organism>
<name>A0ABY5BCZ0_BURGL</name>
<dbReference type="RefSeq" id="WP_017923452.1">
    <property type="nucleotide sequence ID" value="NZ_CP021075.1"/>
</dbReference>
<evidence type="ECO:0000313" key="1">
    <source>
        <dbReference type="EMBL" id="USS43752.1"/>
    </source>
</evidence>
<keyword evidence="2" id="KW-1185">Reference proteome</keyword>
<accession>A0ABY5BCZ0</accession>
<gene>
    <name evidence="1" type="ORF">NFI99_04725</name>
</gene>
<sequence>MSVWDVSRTIRWAGAVAVFGSVWTASTAEAGTIYFTGAIVAPPYGVTVSVEPAVSPAGTHLSGAAVEDGKITVKFSPVRYNEPSAKVSLTVLHEGSRGALVTAFIDGAGHPVPPTSDGAYQVGVSGGALTISPRSGAGSAATMPAVITTSYN</sequence>
<protein>
    <submittedName>
        <fullName evidence="1">Uncharacterized protein</fullName>
    </submittedName>
</protein>
<proteinExistence type="predicted"/>
<reference evidence="1" key="1">
    <citation type="submission" date="2022-06" db="EMBL/GenBank/DDBJ databases">
        <title>Draft genome sequence of Burkholderia glumae strain GR20004 isolated from rice panicle showing bacterial panicle blight.</title>
        <authorList>
            <person name="Choi S.Y."/>
            <person name="Lee Y.H."/>
        </authorList>
    </citation>
    <scope>NUCLEOTIDE SEQUENCE</scope>
    <source>
        <strain evidence="1">GR20004</strain>
    </source>
</reference>
<evidence type="ECO:0000313" key="2">
    <source>
        <dbReference type="Proteomes" id="UP001056386"/>
    </source>
</evidence>